<feature type="modified residue" description="4-aspartylphosphate" evidence="5">
    <location>
        <position position="54"/>
    </location>
</feature>
<accession>A0A1Y2MHL7</accession>
<feature type="domain" description="HTH luxR-type" evidence="6">
    <location>
        <begin position="155"/>
        <end position="220"/>
    </location>
</feature>
<evidence type="ECO:0000259" key="7">
    <source>
        <dbReference type="PROSITE" id="PS50110"/>
    </source>
</evidence>
<evidence type="ECO:0000256" key="1">
    <source>
        <dbReference type="ARBA" id="ARBA00022553"/>
    </source>
</evidence>
<keyword evidence="9" id="KW-1185">Reference proteome</keyword>
<dbReference type="Proteomes" id="UP000194360">
    <property type="component" value="Unassembled WGS sequence"/>
</dbReference>
<dbReference type="PROSITE" id="PS50043">
    <property type="entry name" value="HTH_LUXR_2"/>
    <property type="match status" value="1"/>
</dbReference>
<keyword evidence="3" id="KW-0238">DNA-binding</keyword>
<dbReference type="SMART" id="SM00448">
    <property type="entry name" value="REC"/>
    <property type="match status" value="1"/>
</dbReference>
<evidence type="ECO:0000313" key="9">
    <source>
        <dbReference type="Proteomes" id="UP000194360"/>
    </source>
</evidence>
<dbReference type="InterPro" id="IPR058245">
    <property type="entry name" value="NreC/VraR/RcsB-like_REC"/>
</dbReference>
<dbReference type="PROSITE" id="PS50110">
    <property type="entry name" value="RESPONSE_REGULATORY"/>
    <property type="match status" value="1"/>
</dbReference>
<dbReference type="InterPro" id="IPR011006">
    <property type="entry name" value="CheY-like_superfamily"/>
</dbReference>
<feature type="domain" description="Response regulatory" evidence="7">
    <location>
        <begin position="3"/>
        <end position="121"/>
    </location>
</feature>
<organism evidence="8 9">
    <name type="scientific">Pseudonocardia autotrophica</name>
    <name type="common">Amycolata autotrophica</name>
    <name type="synonym">Nocardia autotrophica</name>
    <dbReference type="NCBI Taxonomy" id="2074"/>
    <lineage>
        <taxon>Bacteria</taxon>
        <taxon>Bacillati</taxon>
        <taxon>Actinomycetota</taxon>
        <taxon>Actinomycetes</taxon>
        <taxon>Pseudonocardiales</taxon>
        <taxon>Pseudonocardiaceae</taxon>
        <taxon>Pseudonocardia</taxon>
    </lineage>
</organism>
<keyword evidence="1 5" id="KW-0597">Phosphoprotein</keyword>
<dbReference type="EMBL" id="MIGB01000076">
    <property type="protein sequence ID" value="OSY34581.1"/>
    <property type="molecule type" value="Genomic_DNA"/>
</dbReference>
<dbReference type="AlphaFoldDB" id="A0A1Y2MHL7"/>
<dbReference type="SUPFAM" id="SSF52172">
    <property type="entry name" value="CheY-like"/>
    <property type="match status" value="1"/>
</dbReference>
<dbReference type="InterPro" id="IPR039420">
    <property type="entry name" value="WalR-like"/>
</dbReference>
<proteinExistence type="predicted"/>
<dbReference type="STRING" id="2074.BG845_06713"/>
<dbReference type="InterPro" id="IPR001789">
    <property type="entry name" value="Sig_transdc_resp-reg_receiver"/>
</dbReference>
<dbReference type="RefSeq" id="WP_085916735.1">
    <property type="nucleotide sequence ID" value="NZ_AP018920.1"/>
</dbReference>
<evidence type="ECO:0000256" key="4">
    <source>
        <dbReference type="ARBA" id="ARBA00023163"/>
    </source>
</evidence>
<dbReference type="SUPFAM" id="SSF46894">
    <property type="entry name" value="C-terminal effector domain of the bipartite response regulators"/>
    <property type="match status" value="1"/>
</dbReference>
<gene>
    <name evidence="8" type="primary">liaR_16</name>
    <name evidence="8" type="ORF">BG845_06713</name>
</gene>
<dbReference type="PANTHER" id="PTHR43214:SF24">
    <property type="entry name" value="TRANSCRIPTIONAL REGULATORY PROTEIN NARL-RELATED"/>
    <property type="match status" value="1"/>
</dbReference>
<dbReference type="Pfam" id="PF00072">
    <property type="entry name" value="Response_reg"/>
    <property type="match status" value="1"/>
</dbReference>
<dbReference type="SMART" id="SM00421">
    <property type="entry name" value="HTH_LUXR"/>
    <property type="match status" value="1"/>
</dbReference>
<dbReference type="GO" id="GO:0000160">
    <property type="term" value="P:phosphorelay signal transduction system"/>
    <property type="evidence" value="ECO:0007669"/>
    <property type="project" value="InterPro"/>
</dbReference>
<protein>
    <submittedName>
        <fullName evidence="8">Transcriptional regulatory protein LiaR</fullName>
    </submittedName>
</protein>
<evidence type="ECO:0000256" key="2">
    <source>
        <dbReference type="ARBA" id="ARBA00023015"/>
    </source>
</evidence>
<keyword evidence="4" id="KW-0804">Transcription</keyword>
<dbReference type="Gene3D" id="3.40.50.2300">
    <property type="match status" value="1"/>
</dbReference>
<dbReference type="GO" id="GO:0003677">
    <property type="term" value="F:DNA binding"/>
    <property type="evidence" value="ECO:0007669"/>
    <property type="project" value="UniProtKB-KW"/>
</dbReference>
<dbReference type="GO" id="GO:0006355">
    <property type="term" value="P:regulation of DNA-templated transcription"/>
    <property type="evidence" value="ECO:0007669"/>
    <property type="project" value="InterPro"/>
</dbReference>
<evidence type="ECO:0000313" key="8">
    <source>
        <dbReference type="EMBL" id="OSY34581.1"/>
    </source>
</evidence>
<dbReference type="Pfam" id="PF00196">
    <property type="entry name" value="GerE"/>
    <property type="match status" value="1"/>
</dbReference>
<comment type="caution">
    <text evidence="8">The sequence shown here is derived from an EMBL/GenBank/DDBJ whole genome shotgun (WGS) entry which is preliminary data.</text>
</comment>
<name>A0A1Y2MHL7_PSEAH</name>
<evidence type="ECO:0000259" key="6">
    <source>
        <dbReference type="PROSITE" id="PS50043"/>
    </source>
</evidence>
<dbReference type="PANTHER" id="PTHR43214">
    <property type="entry name" value="TWO-COMPONENT RESPONSE REGULATOR"/>
    <property type="match status" value="1"/>
</dbReference>
<dbReference type="PRINTS" id="PR00038">
    <property type="entry name" value="HTHLUXR"/>
</dbReference>
<evidence type="ECO:0000256" key="3">
    <source>
        <dbReference type="ARBA" id="ARBA00023125"/>
    </source>
</evidence>
<evidence type="ECO:0000256" key="5">
    <source>
        <dbReference type="PROSITE-ProRule" id="PRU00169"/>
    </source>
</evidence>
<sequence length="229" mass="24420">MPDVVIVDDQPLIRSAIRGLLDADPHVTVVGEAGDGVEALEVIAATAPDVVLMDIRMPRLDGIRTTAALCADDRFTDTRVLVLTTFEEDRYVVAALRAGASGFIGKGAEPEEIPRAVRAIHDGEALLSPAATRALIEKYLTVSRTADPDDGGGHRGPPPETLTAREREVLELVARGRSNQELAAELVISPLTVKTHVNRIMTKIGAHDRAQVVIYAYESGVVVPSPPPG</sequence>
<dbReference type="CDD" id="cd17535">
    <property type="entry name" value="REC_NarL-like"/>
    <property type="match status" value="1"/>
</dbReference>
<reference evidence="8 9" key="1">
    <citation type="submission" date="2016-09" db="EMBL/GenBank/DDBJ databases">
        <title>Pseudonocardia autotrophica DSM535, a candidate organism with high potential of specific P450 cytochromes.</title>
        <authorList>
            <person name="Grumaz C."/>
            <person name="Vainshtein Y."/>
            <person name="Kirstahler P."/>
            <person name="Sohn K."/>
        </authorList>
    </citation>
    <scope>NUCLEOTIDE SEQUENCE [LARGE SCALE GENOMIC DNA]</scope>
    <source>
        <strain evidence="8 9">DSM 535</strain>
    </source>
</reference>
<keyword evidence="2" id="KW-0805">Transcription regulation</keyword>
<dbReference type="InterPro" id="IPR000792">
    <property type="entry name" value="Tscrpt_reg_LuxR_C"/>
</dbReference>
<dbReference type="CDD" id="cd06170">
    <property type="entry name" value="LuxR_C_like"/>
    <property type="match status" value="1"/>
</dbReference>
<dbReference type="OrthoDB" id="9808843at2"/>
<dbReference type="InterPro" id="IPR016032">
    <property type="entry name" value="Sig_transdc_resp-reg_C-effctor"/>
</dbReference>